<protein>
    <recommendedName>
        <fullName evidence="3">Tmp1</fullName>
    </recommendedName>
</protein>
<evidence type="ECO:0000313" key="1">
    <source>
        <dbReference type="EMBL" id="PAU68891.1"/>
    </source>
</evidence>
<dbReference type="RefSeq" id="WP_157908650.1">
    <property type="nucleotide sequence ID" value="NZ_MVOH01000002.1"/>
</dbReference>
<evidence type="ECO:0000313" key="2">
    <source>
        <dbReference type="Proteomes" id="UP000218399"/>
    </source>
</evidence>
<dbReference type="Proteomes" id="UP000218399">
    <property type="component" value="Unassembled WGS sequence"/>
</dbReference>
<dbReference type="EMBL" id="MVOH01000002">
    <property type="protein sequence ID" value="PAU68891.1"/>
    <property type="molecule type" value="Genomic_DNA"/>
</dbReference>
<accession>A0A2A2EIP7</accession>
<dbReference type="AlphaFoldDB" id="A0A2A2EIP7"/>
<reference evidence="1 2" key="1">
    <citation type="journal article" date="2017" name="ISME J.">
        <title>Unveiling bifidobacterial biogeography across the mammalian branch of the tree of life.</title>
        <authorList>
            <person name="Milani C."/>
            <person name="Mangifesta M."/>
            <person name="Mancabelli L."/>
            <person name="Lugli G.A."/>
            <person name="James K."/>
            <person name="Duranti S."/>
            <person name="Turroni F."/>
            <person name="Ferrario C."/>
            <person name="Ossiprandi M.C."/>
            <person name="van Sinderen D."/>
            <person name="Ventura M."/>
        </authorList>
    </citation>
    <scope>NUCLEOTIDE SEQUENCE [LARGE SCALE GENOMIC DNA]</scope>
    <source>
        <strain evidence="2">Ham19E</strain>
    </source>
</reference>
<dbReference type="InterPro" id="IPR025503">
    <property type="entry name" value="DUF4391"/>
</dbReference>
<proteinExistence type="predicted"/>
<dbReference type="OrthoDB" id="3237262at2"/>
<evidence type="ECO:0008006" key="3">
    <source>
        <dbReference type="Google" id="ProtNLM"/>
    </source>
</evidence>
<gene>
    <name evidence="1" type="ORF">B1526_0084</name>
</gene>
<comment type="caution">
    <text evidence="1">The sequence shown here is derived from an EMBL/GenBank/DDBJ whole genome shotgun (WGS) entry which is preliminary data.</text>
</comment>
<keyword evidence="2" id="KW-1185">Reference proteome</keyword>
<dbReference type="Pfam" id="PF14335">
    <property type="entry name" value="DUF4391"/>
    <property type="match status" value="1"/>
</dbReference>
<name>A0A2A2EIP7_9BIFI</name>
<organism evidence="1 2">
    <name type="scientific">Bifidobacterium criceti</name>
    <dbReference type="NCBI Taxonomy" id="1960969"/>
    <lineage>
        <taxon>Bacteria</taxon>
        <taxon>Bacillati</taxon>
        <taxon>Actinomycetota</taxon>
        <taxon>Actinomycetes</taxon>
        <taxon>Bifidobacteriales</taxon>
        <taxon>Bifidobacteriaceae</taxon>
        <taxon>Bifidobacterium</taxon>
    </lineage>
</organism>
<sequence>MTMAACGSVTAATLGLPTSSAFPTEKSVLPKAMFAAKTGAPLSAKTKQHLVHAVTSITLLALLRPSNTGLEASARMPEVLVLGIRLADGVHDTPDDVIELIASQRKSGIVFAVVRDVPHEGMTREECQFVVRRAIPGRAGHTPTFRVFHGPWEPSGETFLDVNGATMDELWASFCSQTILGSVDCNDLDARIAREEHIRELEATVAKLSADHARAKNPNHRNEIYAKLHKAKNELATLTQ</sequence>